<accession>A0A537IYA0</accession>
<proteinExistence type="predicted"/>
<sequence length="72" mass="8197">MLRIHRDLLPETPGLDMILQIHDELLFELPRALVGKVTPRIREIMEQAYPLAVPLEVSVASGPNWQDLTEIP</sequence>
<evidence type="ECO:0000259" key="1">
    <source>
        <dbReference type="Pfam" id="PF00476"/>
    </source>
</evidence>
<dbReference type="Gene3D" id="3.30.70.370">
    <property type="match status" value="1"/>
</dbReference>
<dbReference type="InterPro" id="IPR001098">
    <property type="entry name" value="DNA-dir_DNA_pol_A_palm_dom"/>
</dbReference>
<organism evidence="2 3">
    <name type="scientific">Candidatus Segetimicrobium genomatis</name>
    <dbReference type="NCBI Taxonomy" id="2569760"/>
    <lineage>
        <taxon>Bacteria</taxon>
        <taxon>Bacillati</taxon>
        <taxon>Candidatus Sysuimicrobiota</taxon>
        <taxon>Candidatus Sysuimicrobiia</taxon>
        <taxon>Candidatus Sysuimicrobiales</taxon>
        <taxon>Candidatus Segetimicrobiaceae</taxon>
        <taxon>Candidatus Segetimicrobium</taxon>
    </lineage>
</organism>
<dbReference type="GO" id="GO:0006302">
    <property type="term" value="P:double-strand break repair"/>
    <property type="evidence" value="ECO:0007669"/>
    <property type="project" value="TreeGrafter"/>
</dbReference>
<dbReference type="EMBL" id="VBAO01000520">
    <property type="protein sequence ID" value="TMI76237.1"/>
    <property type="molecule type" value="Genomic_DNA"/>
</dbReference>
<name>A0A537IYA0_9BACT</name>
<dbReference type="PANTHER" id="PTHR10133:SF62">
    <property type="entry name" value="DNA POLYMERASE THETA"/>
    <property type="match status" value="1"/>
</dbReference>
<gene>
    <name evidence="2" type="ORF">E6H04_15145</name>
</gene>
<comment type="caution">
    <text evidence="2">The sequence shown here is derived from an EMBL/GenBank/DDBJ whole genome shotgun (WGS) entry which is preliminary data.</text>
</comment>
<evidence type="ECO:0000313" key="3">
    <source>
        <dbReference type="Proteomes" id="UP000320048"/>
    </source>
</evidence>
<dbReference type="InterPro" id="IPR043502">
    <property type="entry name" value="DNA/RNA_pol_sf"/>
</dbReference>
<protein>
    <recommendedName>
        <fullName evidence="1">DNA-directed DNA polymerase family A palm domain-containing protein</fullName>
    </recommendedName>
</protein>
<dbReference type="GO" id="GO:0006261">
    <property type="term" value="P:DNA-templated DNA replication"/>
    <property type="evidence" value="ECO:0007669"/>
    <property type="project" value="InterPro"/>
</dbReference>
<dbReference type="GO" id="GO:0003677">
    <property type="term" value="F:DNA binding"/>
    <property type="evidence" value="ECO:0007669"/>
    <property type="project" value="InterPro"/>
</dbReference>
<dbReference type="InterPro" id="IPR002298">
    <property type="entry name" value="DNA_polymerase_A"/>
</dbReference>
<feature type="domain" description="DNA-directed DNA polymerase family A palm" evidence="1">
    <location>
        <begin position="1"/>
        <end position="67"/>
    </location>
</feature>
<dbReference type="PANTHER" id="PTHR10133">
    <property type="entry name" value="DNA POLYMERASE I"/>
    <property type="match status" value="1"/>
</dbReference>
<evidence type="ECO:0000313" key="2">
    <source>
        <dbReference type="EMBL" id="TMI76237.1"/>
    </source>
</evidence>
<dbReference type="GO" id="GO:0003887">
    <property type="term" value="F:DNA-directed DNA polymerase activity"/>
    <property type="evidence" value="ECO:0007669"/>
    <property type="project" value="InterPro"/>
</dbReference>
<dbReference type="SUPFAM" id="SSF56672">
    <property type="entry name" value="DNA/RNA polymerases"/>
    <property type="match status" value="1"/>
</dbReference>
<dbReference type="AlphaFoldDB" id="A0A537IYA0"/>
<dbReference type="Proteomes" id="UP000320048">
    <property type="component" value="Unassembled WGS sequence"/>
</dbReference>
<reference evidence="2 3" key="1">
    <citation type="journal article" date="2019" name="Nat. Microbiol.">
        <title>Mediterranean grassland soil C-N compound turnover is dependent on rainfall and depth, and is mediated by genomically divergent microorganisms.</title>
        <authorList>
            <person name="Diamond S."/>
            <person name="Andeer P.F."/>
            <person name="Li Z."/>
            <person name="Crits-Christoph A."/>
            <person name="Burstein D."/>
            <person name="Anantharaman K."/>
            <person name="Lane K.R."/>
            <person name="Thomas B.C."/>
            <person name="Pan C."/>
            <person name="Northen T.R."/>
            <person name="Banfield J.F."/>
        </authorList>
    </citation>
    <scope>NUCLEOTIDE SEQUENCE [LARGE SCALE GENOMIC DNA]</scope>
    <source>
        <strain evidence="2">NP_7</strain>
    </source>
</reference>
<dbReference type="Pfam" id="PF00476">
    <property type="entry name" value="DNA_pol_A"/>
    <property type="match status" value="1"/>
</dbReference>